<evidence type="ECO:0000313" key="21">
    <source>
        <dbReference type="Ensembl" id="ENSMMSP00000022310.1"/>
    </source>
</evidence>
<dbReference type="GO" id="GO:0030866">
    <property type="term" value="P:cortical actin cytoskeleton organization"/>
    <property type="evidence" value="ECO:0007669"/>
    <property type="project" value="InterPro"/>
</dbReference>
<dbReference type="Ensembl" id="ENSMMST00000024701.1">
    <property type="protein sequence ID" value="ENSMMSP00000022310.1"/>
    <property type="gene ID" value="ENSMMSG00000009727.1"/>
</dbReference>
<dbReference type="Gene3D" id="3.10.20.90">
    <property type="entry name" value="Phosphatidylinositol 3-kinase Catalytic Subunit, Chain A, domain 1"/>
    <property type="match status" value="1"/>
</dbReference>
<dbReference type="Pfam" id="PF08736">
    <property type="entry name" value="FA"/>
    <property type="match status" value="1"/>
</dbReference>
<evidence type="ECO:0000256" key="11">
    <source>
        <dbReference type="ARBA" id="ARBA00023212"/>
    </source>
</evidence>
<dbReference type="GO" id="GO:0005938">
    <property type="term" value="C:cell cortex"/>
    <property type="evidence" value="ECO:0007669"/>
    <property type="project" value="UniProtKB-SubCell"/>
</dbReference>
<feature type="compositionally biased region" description="Polar residues" evidence="19">
    <location>
        <begin position="534"/>
        <end position="545"/>
    </location>
</feature>
<dbReference type="Gene3D" id="1.20.80.10">
    <property type="match status" value="1"/>
</dbReference>
<dbReference type="SMART" id="SM00295">
    <property type="entry name" value="B41"/>
    <property type="match status" value="1"/>
</dbReference>
<dbReference type="InterPro" id="IPR011993">
    <property type="entry name" value="PH-like_dom_sf"/>
</dbReference>
<evidence type="ECO:0000256" key="8">
    <source>
        <dbReference type="ARBA" id="ARBA00022776"/>
    </source>
</evidence>
<organism evidence="21 22">
    <name type="scientific">Moschus moschiferus</name>
    <name type="common">Siberian musk deer</name>
    <name type="synonym">Moschus sibiricus</name>
    <dbReference type="NCBI Taxonomy" id="68415"/>
    <lineage>
        <taxon>Eukaryota</taxon>
        <taxon>Metazoa</taxon>
        <taxon>Chordata</taxon>
        <taxon>Craniata</taxon>
        <taxon>Vertebrata</taxon>
        <taxon>Euteleostomi</taxon>
        <taxon>Mammalia</taxon>
        <taxon>Eutheria</taxon>
        <taxon>Laurasiatheria</taxon>
        <taxon>Artiodactyla</taxon>
        <taxon>Ruminantia</taxon>
        <taxon>Pecora</taxon>
        <taxon>Moschidae</taxon>
        <taxon>Moschus</taxon>
    </lineage>
</organism>
<dbReference type="PRINTS" id="PR00661">
    <property type="entry name" value="ERMFAMILY"/>
</dbReference>
<gene>
    <name evidence="21" type="primary">EPB41</name>
</gene>
<dbReference type="InterPro" id="IPR019748">
    <property type="entry name" value="FERM_central"/>
</dbReference>
<dbReference type="InterPro" id="IPR021187">
    <property type="entry name" value="EPB4.1_FERM_F1"/>
</dbReference>
<dbReference type="Pfam" id="PF05902">
    <property type="entry name" value="4_1_CTD"/>
    <property type="match status" value="1"/>
</dbReference>
<keyword evidence="4" id="KW-0813">Transport</keyword>
<evidence type="ECO:0000256" key="14">
    <source>
        <dbReference type="ARBA" id="ARBA00023658"/>
    </source>
</evidence>
<dbReference type="GO" id="GO:0051301">
    <property type="term" value="P:cell division"/>
    <property type="evidence" value="ECO:0007669"/>
    <property type="project" value="UniProtKB-KW"/>
</dbReference>
<dbReference type="InterPro" id="IPR029071">
    <property type="entry name" value="Ubiquitin-like_domsf"/>
</dbReference>
<evidence type="ECO:0000256" key="4">
    <source>
        <dbReference type="ARBA" id="ARBA00022448"/>
    </source>
</evidence>
<dbReference type="PROSITE" id="PS00661">
    <property type="entry name" value="FERM_2"/>
    <property type="match status" value="1"/>
</dbReference>
<dbReference type="InterPro" id="IPR000798">
    <property type="entry name" value="Ez/rad/moesin-like"/>
</dbReference>
<dbReference type="PIRSF" id="PIRSF002304">
    <property type="entry name" value="Membrane_skeletal_4_1"/>
    <property type="match status" value="1"/>
</dbReference>
<comment type="function">
    <text evidence="17">Protein 4.1 is a major structural element of the erythrocyte membrane skeleton. It plays a key role in regulating membrane physical properties of mechanical stability and deformability by stabilizing spectrin-actin interaction. Recruits DLG1 to membranes. Required for dynein-dynactin complex and NUMA1 recruitment at the mitotic cell cortex during anaphase.</text>
</comment>
<dbReference type="InterPro" id="IPR008379">
    <property type="entry name" value="Band_4.1_C"/>
</dbReference>
<dbReference type="SUPFAM" id="SSF47031">
    <property type="entry name" value="Second domain of FERM"/>
    <property type="match status" value="1"/>
</dbReference>
<feature type="domain" description="FERM" evidence="20">
    <location>
        <begin position="1"/>
        <end position="282"/>
    </location>
</feature>
<dbReference type="InterPro" id="IPR014352">
    <property type="entry name" value="FERM/acyl-CoA-bd_prot_sf"/>
</dbReference>
<reference evidence="21" key="1">
    <citation type="submission" date="2025-08" db="UniProtKB">
        <authorList>
            <consortium name="Ensembl"/>
        </authorList>
    </citation>
    <scope>IDENTIFICATION</scope>
</reference>
<keyword evidence="12" id="KW-0539">Nucleus</keyword>
<keyword evidence="13" id="KW-0131">Cell cycle</keyword>
<dbReference type="GO" id="GO:0031032">
    <property type="term" value="P:actomyosin structure organization"/>
    <property type="evidence" value="ECO:0007669"/>
    <property type="project" value="TreeGrafter"/>
</dbReference>
<accession>A0A8C6FQE4</accession>
<feature type="region of interest" description="Disordered" evidence="19">
    <location>
        <begin position="515"/>
        <end position="568"/>
    </location>
</feature>
<evidence type="ECO:0000256" key="1">
    <source>
        <dbReference type="ARBA" id="ARBA00004123"/>
    </source>
</evidence>
<dbReference type="GeneTree" id="ENSGT00940000157833"/>
<evidence type="ECO:0000256" key="6">
    <source>
        <dbReference type="ARBA" id="ARBA00022553"/>
    </source>
</evidence>
<dbReference type="FunFam" id="3.10.20.90:FF:000002">
    <property type="entry name" value="Erythrocyte protein band 4.1-like 3"/>
    <property type="match status" value="1"/>
</dbReference>
<keyword evidence="11" id="KW-0206">Cytoskeleton</keyword>
<dbReference type="SMART" id="SM01195">
    <property type="entry name" value="FA"/>
    <property type="match status" value="1"/>
</dbReference>
<dbReference type="FunFam" id="2.30.29.30:FF:000001">
    <property type="entry name" value="Erythrocyte membrane protein band 4.1"/>
    <property type="match status" value="1"/>
</dbReference>
<proteinExistence type="predicted"/>
<evidence type="ECO:0000259" key="20">
    <source>
        <dbReference type="PROSITE" id="PS50057"/>
    </source>
</evidence>
<dbReference type="SUPFAM" id="SSF54236">
    <property type="entry name" value="Ubiquitin-like"/>
    <property type="match status" value="1"/>
</dbReference>
<evidence type="ECO:0000256" key="18">
    <source>
        <dbReference type="ARBA" id="ARBA00078357"/>
    </source>
</evidence>
<dbReference type="InterPro" id="IPR014847">
    <property type="entry name" value="FA"/>
</dbReference>
<reference evidence="21" key="2">
    <citation type="submission" date="2025-09" db="UniProtKB">
        <authorList>
            <consortium name="Ensembl"/>
        </authorList>
    </citation>
    <scope>IDENTIFICATION</scope>
</reference>
<dbReference type="InterPro" id="IPR018980">
    <property type="entry name" value="FERM_PH-like_C"/>
</dbReference>
<dbReference type="GO" id="GO:0005516">
    <property type="term" value="F:calmodulin binding"/>
    <property type="evidence" value="ECO:0007669"/>
    <property type="project" value="UniProtKB-KW"/>
</dbReference>
<dbReference type="FunFam" id="1.20.80.10:FF:000001">
    <property type="entry name" value="Erythrocyte membrane protein band 4.1"/>
    <property type="match status" value="1"/>
</dbReference>
<dbReference type="InterPro" id="IPR018979">
    <property type="entry name" value="FERM_N"/>
</dbReference>
<dbReference type="GO" id="GO:0003779">
    <property type="term" value="F:actin binding"/>
    <property type="evidence" value="ECO:0007669"/>
    <property type="project" value="UniProtKB-KW"/>
</dbReference>
<dbReference type="InterPro" id="IPR019747">
    <property type="entry name" value="FERM_CS"/>
</dbReference>
<dbReference type="AlphaFoldDB" id="A0A8C6FQE4"/>
<dbReference type="Pfam" id="PF00373">
    <property type="entry name" value="FERM_M"/>
    <property type="match status" value="1"/>
</dbReference>
<dbReference type="PROSITE" id="PS50057">
    <property type="entry name" value="FERM_3"/>
    <property type="match status" value="1"/>
</dbReference>
<keyword evidence="22" id="KW-1185">Reference proteome</keyword>
<dbReference type="PROSITE" id="PS00660">
    <property type="entry name" value="FERM_1"/>
    <property type="match status" value="1"/>
</dbReference>
<dbReference type="SUPFAM" id="SSF50729">
    <property type="entry name" value="PH domain-like"/>
    <property type="match status" value="1"/>
</dbReference>
<dbReference type="InterPro" id="IPR007477">
    <property type="entry name" value="SAB_dom"/>
</dbReference>
<dbReference type="Proteomes" id="UP000694544">
    <property type="component" value="Unplaced"/>
</dbReference>
<keyword evidence="7" id="KW-0132">Cell division</keyword>
<dbReference type="Gene3D" id="2.30.29.30">
    <property type="entry name" value="Pleckstrin-homology domain (PH domain)/Phosphotyrosine-binding domain (PTB)"/>
    <property type="match status" value="1"/>
</dbReference>
<keyword evidence="5" id="KW-0963">Cytoplasm</keyword>
<dbReference type="Pfam" id="PF04382">
    <property type="entry name" value="SAB"/>
    <property type="match status" value="1"/>
</dbReference>
<dbReference type="InterPro" id="IPR035963">
    <property type="entry name" value="FERM_2"/>
</dbReference>
<dbReference type="Pfam" id="PF09379">
    <property type="entry name" value="FERM_N"/>
    <property type="match status" value="1"/>
</dbReference>
<protein>
    <recommendedName>
        <fullName evidence="14">Protein 4.1</fullName>
    </recommendedName>
    <alternativeName>
        <fullName evidence="18">4.1R</fullName>
    </alternativeName>
    <alternativeName>
        <fullName evidence="15">Band 4.1</fullName>
    </alternativeName>
    <alternativeName>
        <fullName evidence="16">Erythrocyte membrane protein band 4.1</fullName>
    </alternativeName>
</protein>
<feature type="region of interest" description="Disordered" evidence="19">
    <location>
        <begin position="308"/>
        <end position="397"/>
    </location>
</feature>
<evidence type="ECO:0000256" key="10">
    <source>
        <dbReference type="ARBA" id="ARBA00023203"/>
    </source>
</evidence>
<feature type="compositionally biased region" description="Acidic residues" evidence="19">
    <location>
        <begin position="387"/>
        <end position="396"/>
    </location>
</feature>
<evidence type="ECO:0000256" key="13">
    <source>
        <dbReference type="ARBA" id="ARBA00023306"/>
    </source>
</evidence>
<sequence>MHCKVSLLDDTVYECVVEKHAKGQDLLKRVCEHLNLLEEDYFGLAIWDNATSKTWLDSAKEIKKQVRGVPWNFTFNVKFYPPDPAQLTEDITRYYLCLQLRQDIVSGRLPCSFATLALLGSYTIQSELGDYDPELHGADYVSDFKLAPNQTKELEEKVMELHKSYRSMTPAQADLEFLENAKKLSMYGVDLHKAKDLEGVDIILGVCSSGLLVYKEKLRINRFPWPKVLKISYKRSSFFIKIRPGEQEQYESTIGFKLPSYRAAKKLWKVCVEHHTFFRLTSTDTIPKSKFLALGSKFRYSGRTQAQTRQASALIDRPAPHFERTASKRASRSLDGAAAVESADRSPRPTSAPAIAPSQATEGGVPGAPVKKAQKETVQVEVKQEEAPPEDAEPEPTEAWKVEKTHIEVTVPTPNGDQTQKKRERLDGENIYIRHSNLMLEDLDKSQEEIKKHHASISELKKNFMESVPEPRPSEWDKRLSTHSPFRTLNINGQIPTGEGNINGIRTEEVAAVTTGPSTNPDSEWEGPKRSVIPSKSQMTTSPESPKNFDFGSLSVSSKETEEKELGAAGSLDVKEELRGPGGECVGVEEQASALQASVLPASSQLQLGEKKAENSEQRVTPGEPLGKQNGAFLDSRVGNQFPTLIRSFQPPLVKTQTVTISDTASAVKSEIPTKDVPIVHTETKTITYEAAQTDDSNGDLDPGVLLTAQTITSETTSSTTTTQITKTVKGGISETRIEKRIVITGDADIDHDQVLVQAIKEAKEQHPDMSVTKVVVHQETEISEE</sequence>
<dbReference type="GO" id="GO:0005634">
    <property type="term" value="C:nucleus"/>
    <property type="evidence" value="ECO:0007669"/>
    <property type="project" value="UniProtKB-SubCell"/>
</dbReference>
<evidence type="ECO:0000256" key="17">
    <source>
        <dbReference type="ARBA" id="ARBA00054563"/>
    </source>
</evidence>
<comment type="subcellular location">
    <subcellularLocation>
        <location evidence="3">Cytoplasm</location>
        <location evidence="3">Cell cortex</location>
    </subcellularLocation>
    <subcellularLocation>
        <location evidence="2">Cytoplasm</location>
        <location evidence="2">Cytoskeleton</location>
    </subcellularLocation>
    <subcellularLocation>
        <location evidence="1">Nucleus</location>
    </subcellularLocation>
</comment>
<evidence type="ECO:0000256" key="3">
    <source>
        <dbReference type="ARBA" id="ARBA00004544"/>
    </source>
</evidence>
<evidence type="ECO:0000256" key="2">
    <source>
        <dbReference type="ARBA" id="ARBA00004245"/>
    </source>
</evidence>
<evidence type="ECO:0000313" key="22">
    <source>
        <dbReference type="Proteomes" id="UP000694544"/>
    </source>
</evidence>
<evidence type="ECO:0000256" key="19">
    <source>
        <dbReference type="SAM" id="MobiDB-lite"/>
    </source>
</evidence>
<evidence type="ECO:0000256" key="12">
    <source>
        <dbReference type="ARBA" id="ARBA00023242"/>
    </source>
</evidence>
<evidence type="ECO:0000256" key="15">
    <source>
        <dbReference type="ARBA" id="ARBA00030419"/>
    </source>
</evidence>
<dbReference type="SMART" id="SM01196">
    <property type="entry name" value="FERM_C"/>
    <property type="match status" value="1"/>
</dbReference>
<feature type="region of interest" description="Disordered" evidence="19">
    <location>
        <begin position="604"/>
        <end position="632"/>
    </location>
</feature>
<keyword evidence="9" id="KW-0112">Calmodulin-binding</keyword>
<evidence type="ECO:0000256" key="9">
    <source>
        <dbReference type="ARBA" id="ARBA00022860"/>
    </source>
</evidence>
<dbReference type="CDD" id="cd14473">
    <property type="entry name" value="FERM_B-lobe"/>
    <property type="match status" value="1"/>
</dbReference>
<dbReference type="PANTHER" id="PTHR23280:SF12">
    <property type="entry name" value="PROTEIN 4.1"/>
    <property type="match status" value="1"/>
</dbReference>
<dbReference type="CDD" id="cd17105">
    <property type="entry name" value="FERM_F1_EPB41"/>
    <property type="match status" value="1"/>
</dbReference>
<dbReference type="PRINTS" id="PR00935">
    <property type="entry name" value="BAND41"/>
</dbReference>
<dbReference type="GO" id="GO:0005198">
    <property type="term" value="F:structural molecule activity"/>
    <property type="evidence" value="ECO:0007669"/>
    <property type="project" value="InterPro"/>
</dbReference>
<dbReference type="CDD" id="cd13184">
    <property type="entry name" value="FERM_C_4_1_family"/>
    <property type="match status" value="1"/>
</dbReference>
<evidence type="ECO:0000256" key="16">
    <source>
        <dbReference type="ARBA" id="ARBA00032586"/>
    </source>
</evidence>
<keyword evidence="10" id="KW-0009">Actin-binding</keyword>
<dbReference type="Pfam" id="PF09380">
    <property type="entry name" value="FERM_C"/>
    <property type="match status" value="1"/>
</dbReference>
<dbReference type="PANTHER" id="PTHR23280">
    <property type="entry name" value="4.1 G PROTEIN"/>
    <property type="match status" value="1"/>
</dbReference>
<keyword evidence="6" id="KW-0597">Phosphoprotein</keyword>
<evidence type="ECO:0000256" key="5">
    <source>
        <dbReference type="ARBA" id="ARBA00022490"/>
    </source>
</evidence>
<keyword evidence="8" id="KW-0498">Mitosis</keyword>
<dbReference type="InterPro" id="IPR000299">
    <property type="entry name" value="FERM_domain"/>
</dbReference>
<name>A0A8C6FQE4_MOSMO</name>
<dbReference type="GO" id="GO:0005886">
    <property type="term" value="C:plasma membrane"/>
    <property type="evidence" value="ECO:0007669"/>
    <property type="project" value="TreeGrafter"/>
</dbReference>
<dbReference type="GO" id="GO:0005856">
    <property type="term" value="C:cytoskeleton"/>
    <property type="evidence" value="ECO:0007669"/>
    <property type="project" value="UniProtKB-SubCell"/>
</dbReference>
<evidence type="ECO:0000256" key="7">
    <source>
        <dbReference type="ARBA" id="ARBA00022618"/>
    </source>
</evidence>
<dbReference type="InterPro" id="IPR019749">
    <property type="entry name" value="Band_41_domain"/>
</dbReference>